<dbReference type="PANTHER" id="PTHR46268">
    <property type="entry name" value="STRESS RESPONSE PROTEIN NHAX"/>
    <property type="match status" value="1"/>
</dbReference>
<evidence type="ECO:0000256" key="1">
    <source>
        <dbReference type="ARBA" id="ARBA00008791"/>
    </source>
</evidence>
<dbReference type="Pfam" id="PF00582">
    <property type="entry name" value="Usp"/>
    <property type="match status" value="1"/>
</dbReference>
<dbReference type="CDD" id="cd00293">
    <property type="entry name" value="USP-like"/>
    <property type="match status" value="1"/>
</dbReference>
<dbReference type="SUPFAM" id="SSF52402">
    <property type="entry name" value="Adenine nucleotide alpha hydrolases-like"/>
    <property type="match status" value="1"/>
</dbReference>
<feature type="domain" description="UspA" evidence="2">
    <location>
        <begin position="159"/>
        <end position="278"/>
    </location>
</feature>
<name>A0A381UDC0_9ZZZZ</name>
<dbReference type="EMBL" id="UINC01006218">
    <property type="protein sequence ID" value="SVA26206.1"/>
    <property type="molecule type" value="Genomic_DNA"/>
</dbReference>
<dbReference type="Gene3D" id="3.40.50.12370">
    <property type="match status" value="1"/>
</dbReference>
<evidence type="ECO:0000313" key="3">
    <source>
        <dbReference type="EMBL" id="SVA26206.1"/>
    </source>
</evidence>
<evidence type="ECO:0000259" key="2">
    <source>
        <dbReference type="Pfam" id="PF00582"/>
    </source>
</evidence>
<comment type="similarity">
    <text evidence="1">Belongs to the universal stress protein A family.</text>
</comment>
<accession>A0A381UDC0</accession>
<reference evidence="3" key="1">
    <citation type="submission" date="2018-05" db="EMBL/GenBank/DDBJ databases">
        <authorList>
            <person name="Lanie J.A."/>
            <person name="Ng W.-L."/>
            <person name="Kazmierczak K.M."/>
            <person name="Andrzejewski T.M."/>
            <person name="Davidsen T.M."/>
            <person name="Wayne K.J."/>
            <person name="Tettelin H."/>
            <person name="Glass J.I."/>
            <person name="Rusch D."/>
            <person name="Podicherti R."/>
            <person name="Tsui H.-C.T."/>
            <person name="Winkler M.E."/>
        </authorList>
    </citation>
    <scope>NUCLEOTIDE SEQUENCE</scope>
</reference>
<sequence>MSAGLKISQSFKATATIVDVGDKINDFSLKEVSMAQERMESWDFDRPGVDVLEWAFEYLADNKLIKTTSIDAGFPKNMLVEKGSSRAEVFLEGSVSDNVNLILRNGDIIEELRDEVQSEGYDVTVIGASKKRGMAYDLIQYIESSIFVANNYDSNQSYRILLAVNDSPAMKKTVKYGVRVAQAFGIGVDILTISTKEEFGEDYKKAAAWAAKLLRRSGIENKNRFEVGDPSDLIASNAGEDHIVVMGASTRNPLKTFFKGNKPLKVLENCKCPILIVK</sequence>
<dbReference type="PANTHER" id="PTHR46268:SF6">
    <property type="entry name" value="UNIVERSAL STRESS PROTEIN UP12"/>
    <property type="match status" value="1"/>
</dbReference>
<dbReference type="InterPro" id="IPR006016">
    <property type="entry name" value="UspA"/>
</dbReference>
<dbReference type="AlphaFoldDB" id="A0A381UDC0"/>
<organism evidence="3">
    <name type="scientific">marine metagenome</name>
    <dbReference type="NCBI Taxonomy" id="408172"/>
    <lineage>
        <taxon>unclassified sequences</taxon>
        <taxon>metagenomes</taxon>
        <taxon>ecological metagenomes</taxon>
    </lineage>
</organism>
<proteinExistence type="inferred from homology"/>
<protein>
    <recommendedName>
        <fullName evidence="2">UspA domain-containing protein</fullName>
    </recommendedName>
</protein>
<gene>
    <name evidence="3" type="ORF">METZ01_LOCUS79060</name>
</gene>